<name>A0A1A8X0T5_PLAMA</name>
<feature type="non-terminal residue" evidence="2">
    <location>
        <position position="1"/>
    </location>
</feature>
<dbReference type="AlphaFoldDB" id="A0A1A8X0T5"/>
<evidence type="ECO:0000256" key="1">
    <source>
        <dbReference type="SAM" id="MobiDB-lite"/>
    </source>
</evidence>
<accession>A0A1A8X0T5</accession>
<sequence length="69" mass="7912">SNYGKSHNNSYSMDRHLYLSYNRQLGEDSMDAKLTKDESDNGIGNNSLYEREYTSKCKKDSSSEGHILK</sequence>
<feature type="compositionally biased region" description="Basic and acidic residues" evidence="1">
    <location>
        <begin position="30"/>
        <end position="39"/>
    </location>
</feature>
<protein>
    <submittedName>
        <fullName evidence="2">Uncharacterized protein</fullName>
    </submittedName>
</protein>
<evidence type="ECO:0000313" key="2">
    <source>
        <dbReference type="EMBL" id="SBS97289.1"/>
    </source>
</evidence>
<dbReference type="EMBL" id="FLQW01004709">
    <property type="protein sequence ID" value="SBS97289.1"/>
    <property type="molecule type" value="Genomic_DNA"/>
</dbReference>
<gene>
    <name evidence="2" type="ORF">PMALA_059800</name>
</gene>
<evidence type="ECO:0000313" key="3">
    <source>
        <dbReference type="Proteomes" id="UP000078597"/>
    </source>
</evidence>
<feature type="compositionally biased region" description="Basic and acidic residues" evidence="1">
    <location>
        <begin position="49"/>
        <end position="69"/>
    </location>
</feature>
<feature type="region of interest" description="Disordered" evidence="1">
    <location>
        <begin position="30"/>
        <end position="69"/>
    </location>
</feature>
<reference evidence="3" key="1">
    <citation type="submission" date="2016-05" db="EMBL/GenBank/DDBJ databases">
        <authorList>
            <person name="Naeem Raeece"/>
        </authorList>
    </citation>
    <scope>NUCLEOTIDE SEQUENCE [LARGE SCALE GENOMIC DNA]</scope>
</reference>
<organism evidence="2 3">
    <name type="scientific">Plasmodium malariae</name>
    <dbReference type="NCBI Taxonomy" id="5858"/>
    <lineage>
        <taxon>Eukaryota</taxon>
        <taxon>Sar</taxon>
        <taxon>Alveolata</taxon>
        <taxon>Apicomplexa</taxon>
        <taxon>Aconoidasida</taxon>
        <taxon>Haemosporida</taxon>
        <taxon>Plasmodiidae</taxon>
        <taxon>Plasmodium</taxon>
        <taxon>Plasmodium (Plasmodium)</taxon>
    </lineage>
</organism>
<proteinExistence type="predicted"/>
<dbReference type="Proteomes" id="UP000078597">
    <property type="component" value="Unassembled WGS sequence"/>
</dbReference>